<reference evidence="4" key="1">
    <citation type="submission" date="2019-09" db="EMBL/GenBank/DDBJ databases">
        <title>Whole genome sequencing of Microbacterium maritypicum.</title>
        <authorList>
            <person name="Lenchi N."/>
        </authorList>
    </citation>
    <scope>NUCLEOTIDE SEQUENCE [LARGE SCALE GENOMIC DNA]</scope>
    <source>
        <strain evidence="4">G1</strain>
    </source>
</reference>
<feature type="domain" description="Treble clef zinc finger" evidence="2">
    <location>
        <begin position="449"/>
        <end position="505"/>
    </location>
</feature>
<dbReference type="Proteomes" id="UP000478836">
    <property type="component" value="Unassembled WGS sequence"/>
</dbReference>
<feature type="compositionally biased region" description="Basic residues" evidence="1">
    <location>
        <begin position="64"/>
        <end position="77"/>
    </location>
</feature>
<feature type="compositionally biased region" description="Basic residues" evidence="1">
    <location>
        <begin position="33"/>
        <end position="43"/>
    </location>
</feature>
<evidence type="ECO:0000313" key="4">
    <source>
        <dbReference type="Proteomes" id="UP000478836"/>
    </source>
</evidence>
<proteinExistence type="predicted"/>
<sequence length="854" mass="96111">MRARPRPSHPQRRHASPRRRRETRRSRDDRGPPRRVHLARRIAHLGDRNPRATLRGSRYSPAHHAQHTQRHPGRPGGRRMISTQAWAKRPKWHHLETPRSYAQRQCRAAGVPFDFAERALTSRAQPNIHRVWIDDEAAARTVEATAGRPAGHYLRMKRLAQPDSTRAYPQRFLCRLCSAGETIEQIPHDRENFCLRHPRQMVWVGPGTEPDTQVIVPFDPTLRNAELSFRRLVATGRVTTQLHGQVWAMVRDNETLSAQNAETGQNPCLMSAVREIDRRAHLYRATVRVLQILSNRAHCARWRTQSAADLRLDITATLGLTNSDILVERVILWLRPLRRHTIPTKFRPLEAALDTVDVPRILDTTANYPLWILRHPKAISEWDWDRNPPTRDPWSGVDVSHKAWWLCEEGHSWEASPHVRGSAETNCEYCIGMDFWPGHTDLGTLRPDIAAEWDTTPGANRGDPHHVSATSARKINWRCTAHEHTWPAQVRSRTTQESKCPYCSGSRAIPGETDLATLHPGLAAEWDHELNDSSITPETVTPGSDRVVWWHGHCDHSWDAAVGDRCSGHGCPYCSNQRTLAGFNDLATTHPHLAEQWDRVNSKSACEVTAGSDYPAVWRCALSHTWELPVWGRTKDKTGCPVCANRVVLAGFNDLGTLDPHLASEWDRTPGANDRTPSEVTVSSSYEAQWRCAENHTWPATVANRHAGSGCPSCSGRVAIPGATDLATRRPDIAAQWDPSNDCSPNQVTVSSHVKVSWICHRNHSWPATVKNRTSGCGCPYCTGKLPIPGETDLATLRPDLAAQWDSSNALSPTEVTVGSGRKVTWHCACGYTWPSRVQTRTRRPHARCPECRK</sequence>
<feature type="domain" description="Treble clef zinc finger" evidence="2">
    <location>
        <begin position="733"/>
        <end position="785"/>
    </location>
</feature>
<feature type="domain" description="Treble clef zinc finger" evidence="2">
    <location>
        <begin position="593"/>
        <end position="646"/>
    </location>
</feature>
<dbReference type="InterPro" id="IPR025487">
    <property type="entry name" value="DUF4379"/>
</dbReference>
<keyword evidence="4" id="KW-1185">Reference proteome</keyword>
<dbReference type="PANTHER" id="PTHR37317">
    <property type="entry name" value="BLR8090 PROTEIN"/>
    <property type="match status" value="1"/>
</dbReference>
<organism evidence="3 4">
    <name type="scientific">Microbacterium algeriense</name>
    <dbReference type="NCBI Taxonomy" id="2615184"/>
    <lineage>
        <taxon>Bacteria</taxon>
        <taxon>Bacillati</taxon>
        <taxon>Actinomycetota</taxon>
        <taxon>Actinomycetes</taxon>
        <taxon>Micrococcales</taxon>
        <taxon>Microbacteriaceae</taxon>
        <taxon>Microbacterium</taxon>
    </lineage>
</organism>
<protein>
    <recommendedName>
        <fullName evidence="2">Treble clef zinc finger domain-containing protein</fullName>
    </recommendedName>
</protein>
<feature type="domain" description="Treble clef zinc finger" evidence="2">
    <location>
        <begin position="801"/>
        <end position="853"/>
    </location>
</feature>
<feature type="compositionally biased region" description="Basic residues" evidence="1">
    <location>
        <begin position="1"/>
        <end position="24"/>
    </location>
</feature>
<evidence type="ECO:0000259" key="2">
    <source>
        <dbReference type="Pfam" id="PF14311"/>
    </source>
</evidence>
<feature type="region of interest" description="Disordered" evidence="1">
    <location>
        <begin position="1"/>
        <end position="79"/>
    </location>
</feature>
<dbReference type="EMBL" id="WAAO01000003">
    <property type="protein sequence ID" value="KAB1862707.1"/>
    <property type="molecule type" value="Genomic_DNA"/>
</dbReference>
<name>A0ABQ6V9S6_9MICO</name>
<dbReference type="Pfam" id="PF14311">
    <property type="entry name" value="DUF4379"/>
    <property type="match status" value="7"/>
</dbReference>
<dbReference type="PANTHER" id="PTHR37317:SF1">
    <property type="entry name" value="ZINC-RIBBON DOMAIN-CONTAINING PROTEIN-RELATED"/>
    <property type="match status" value="1"/>
</dbReference>
<feature type="domain" description="Treble clef zinc finger" evidence="2">
    <location>
        <begin position="522"/>
        <end position="576"/>
    </location>
</feature>
<feature type="domain" description="Treble clef zinc finger" evidence="2">
    <location>
        <begin position="662"/>
        <end position="717"/>
    </location>
</feature>
<comment type="caution">
    <text evidence="3">The sequence shown here is derived from an EMBL/GenBank/DDBJ whole genome shotgun (WGS) entry which is preliminary data.</text>
</comment>
<accession>A0ABQ6V9S6</accession>
<gene>
    <name evidence="3" type="ORF">F6A08_17055</name>
</gene>
<evidence type="ECO:0000313" key="3">
    <source>
        <dbReference type="EMBL" id="KAB1862707.1"/>
    </source>
</evidence>
<evidence type="ECO:0000256" key="1">
    <source>
        <dbReference type="SAM" id="MobiDB-lite"/>
    </source>
</evidence>
<feature type="domain" description="Treble clef zinc finger" evidence="2">
    <location>
        <begin position="380"/>
        <end position="431"/>
    </location>
</feature>